<evidence type="ECO:0000313" key="1">
    <source>
        <dbReference type="EMBL" id="QEC58543.1"/>
    </source>
</evidence>
<sequence length="80" mass="9016">MHNYTPEELLLYLYKESSAAQSLALEEELKSNWALREKLAVMKTAMERLNNIAVSPRTEAVLNVMRYAQEATAVKAASKS</sequence>
<gene>
    <name evidence="1" type="ORF">FSB75_15020</name>
</gene>
<evidence type="ECO:0008006" key="3">
    <source>
        <dbReference type="Google" id="ProtNLM"/>
    </source>
</evidence>
<dbReference type="RefSeq" id="WP_146791988.1">
    <property type="nucleotide sequence ID" value="NZ_BAABIO010000003.1"/>
</dbReference>
<dbReference type="EMBL" id="CP042433">
    <property type="protein sequence ID" value="QEC58543.1"/>
    <property type="molecule type" value="Genomic_DNA"/>
</dbReference>
<protein>
    <recommendedName>
        <fullName evidence="3">Anti-sigma factor</fullName>
    </recommendedName>
</protein>
<reference evidence="1 2" key="1">
    <citation type="journal article" date="2015" name="Int. J. Syst. Evol. Microbiol.">
        <title>Flavisolibacter ginsenosidimutans sp. nov., with ginsenoside-converting activity isolated from soil used for cultivating ginseng.</title>
        <authorList>
            <person name="Zhao Y."/>
            <person name="Liu Q."/>
            <person name="Kang M.S."/>
            <person name="Jin F."/>
            <person name="Yu H."/>
            <person name="Im W.T."/>
        </authorList>
    </citation>
    <scope>NUCLEOTIDE SEQUENCE [LARGE SCALE GENOMIC DNA]</scope>
    <source>
        <strain evidence="1 2">Gsoil 636</strain>
    </source>
</reference>
<evidence type="ECO:0000313" key="2">
    <source>
        <dbReference type="Proteomes" id="UP000321204"/>
    </source>
</evidence>
<organism evidence="1 2">
    <name type="scientific">Flavisolibacter ginsenosidimutans</name>
    <dbReference type="NCBI Taxonomy" id="661481"/>
    <lineage>
        <taxon>Bacteria</taxon>
        <taxon>Pseudomonadati</taxon>
        <taxon>Bacteroidota</taxon>
        <taxon>Chitinophagia</taxon>
        <taxon>Chitinophagales</taxon>
        <taxon>Chitinophagaceae</taxon>
        <taxon>Flavisolibacter</taxon>
    </lineage>
</organism>
<proteinExistence type="predicted"/>
<keyword evidence="2" id="KW-1185">Reference proteome</keyword>
<accession>A0A5B8UPM6</accession>
<dbReference type="AlphaFoldDB" id="A0A5B8UPM6"/>
<dbReference type="Proteomes" id="UP000321204">
    <property type="component" value="Chromosome"/>
</dbReference>
<name>A0A5B8UPM6_9BACT</name>
<dbReference type="OrthoDB" id="982713at2"/>
<dbReference type="KEGG" id="fgg:FSB75_15020"/>